<dbReference type="AlphaFoldDB" id="A0A4S8SUX3"/>
<accession>A0A4S8SUX3</accession>
<proteinExistence type="predicted"/>
<sequence length="247" mass="28270">MGSVWDKAKDRLSAPDRVLFDTDRDDKRAILNDILQAVQKQNDECLRRRWKIKGLNGKEIFLRDLGVSDTHVFENLVEGLEIVARVVARYSIFEEIYLTAASKAQQHLTEQLVELYAAILRYLCSAKKYYDRNTASKSRMIVTALRPPELDDAILHITKEEESVRRQADLVDAENTYNTVEASVSGILELKSKLHSLEAPFIRTVAQLSDIQDHMDSSGKWLLEDSKYTNWKSTSNSQILWLHGNGM</sequence>
<protein>
    <recommendedName>
        <fullName evidence="1">DUF7708 domain-containing protein</fullName>
    </recommendedName>
</protein>
<organism evidence="2 3">
    <name type="scientific">Aureobasidium pullulans</name>
    <name type="common">Black yeast</name>
    <name type="synonym">Pullularia pullulans</name>
    <dbReference type="NCBI Taxonomy" id="5580"/>
    <lineage>
        <taxon>Eukaryota</taxon>
        <taxon>Fungi</taxon>
        <taxon>Dikarya</taxon>
        <taxon>Ascomycota</taxon>
        <taxon>Pezizomycotina</taxon>
        <taxon>Dothideomycetes</taxon>
        <taxon>Dothideomycetidae</taxon>
        <taxon>Dothideales</taxon>
        <taxon>Saccotheciaceae</taxon>
        <taxon>Aureobasidium</taxon>
    </lineage>
</organism>
<feature type="domain" description="DUF7708" evidence="1">
    <location>
        <begin position="70"/>
        <end position="171"/>
    </location>
</feature>
<reference evidence="2 3" key="1">
    <citation type="submission" date="2018-10" db="EMBL/GenBank/DDBJ databases">
        <title>Fifty Aureobasidium pullulans genomes reveal a recombining polyextremotolerant generalist.</title>
        <authorList>
            <person name="Gostincar C."/>
            <person name="Turk M."/>
            <person name="Zajc J."/>
            <person name="Gunde-Cimerman N."/>
        </authorList>
    </citation>
    <scope>NUCLEOTIDE SEQUENCE [LARGE SCALE GENOMIC DNA]</scope>
    <source>
        <strain evidence="2 3">EXF-11900</strain>
    </source>
</reference>
<dbReference type="Pfam" id="PF24809">
    <property type="entry name" value="DUF7708"/>
    <property type="match status" value="1"/>
</dbReference>
<evidence type="ECO:0000313" key="3">
    <source>
        <dbReference type="Proteomes" id="UP000304951"/>
    </source>
</evidence>
<evidence type="ECO:0000259" key="1">
    <source>
        <dbReference type="Pfam" id="PF24809"/>
    </source>
</evidence>
<dbReference type="InterPro" id="IPR056125">
    <property type="entry name" value="DUF7708"/>
</dbReference>
<name>A0A4S8SUX3_AURPU</name>
<dbReference type="Proteomes" id="UP000304951">
    <property type="component" value="Unassembled WGS sequence"/>
</dbReference>
<comment type="caution">
    <text evidence="2">The sequence shown here is derived from an EMBL/GenBank/DDBJ whole genome shotgun (WGS) entry which is preliminary data.</text>
</comment>
<gene>
    <name evidence="2" type="ORF">D6D28_02160</name>
</gene>
<evidence type="ECO:0000313" key="2">
    <source>
        <dbReference type="EMBL" id="THV74972.1"/>
    </source>
</evidence>
<dbReference type="EMBL" id="QZAF01000049">
    <property type="protein sequence ID" value="THV74972.1"/>
    <property type="molecule type" value="Genomic_DNA"/>
</dbReference>